<dbReference type="OrthoDB" id="1261884at2"/>
<reference evidence="1 2" key="1">
    <citation type="submission" date="2015-10" db="EMBL/GenBank/DDBJ databases">
        <title>Chryseobacterium aquaticum genome.</title>
        <authorList>
            <person name="Newman J.D."/>
            <person name="Ferguson M.B."/>
            <person name="Miller J.R."/>
        </authorList>
    </citation>
    <scope>NUCLEOTIDE SEQUENCE [LARGE SCALE GENOMIC DNA]</scope>
    <source>
        <strain evidence="1 2">KCTC 12483</strain>
    </source>
</reference>
<gene>
    <name evidence="1" type="ORF">AR438_12365</name>
</gene>
<dbReference type="AlphaFoldDB" id="A0A0Q3KLR6"/>
<protein>
    <recommendedName>
        <fullName evidence="3">Lipoprotein</fullName>
    </recommendedName>
</protein>
<evidence type="ECO:0000313" key="2">
    <source>
        <dbReference type="Proteomes" id="UP000051682"/>
    </source>
</evidence>
<dbReference type="Proteomes" id="UP000051682">
    <property type="component" value="Unassembled WGS sequence"/>
</dbReference>
<comment type="caution">
    <text evidence="1">The sequence shown here is derived from an EMBL/GenBank/DDBJ whole genome shotgun (WGS) entry which is preliminary data.</text>
</comment>
<keyword evidence="2" id="KW-1185">Reference proteome</keyword>
<accession>A0A0Q3KLR6</accession>
<sequence>MKHTILLVLSFLIGSTGFSCRSVSVPNNELKSESMMNEPQGDVEFSEVRRLNSEVKLNNFVIIKDFSETVKLYGKIADKRFSRSEPIPTLEENEFFLLLKPIMKKQTFGDFEVTKMEMKGSVLNVYYKEIKNEEYFLNKQKNPIVILRVNGVAPSGVKLINLNK</sequence>
<dbReference type="RefSeq" id="WP_056015543.1">
    <property type="nucleotide sequence ID" value="NZ_LLYZ01000007.1"/>
</dbReference>
<proteinExistence type="predicted"/>
<dbReference type="STRING" id="452084.AR438_12365"/>
<dbReference type="PROSITE" id="PS51257">
    <property type="entry name" value="PROKAR_LIPOPROTEIN"/>
    <property type="match status" value="1"/>
</dbReference>
<name>A0A0Q3KLR6_9FLAO</name>
<evidence type="ECO:0000313" key="1">
    <source>
        <dbReference type="EMBL" id="KQK25100.1"/>
    </source>
</evidence>
<organism evidence="1 2">
    <name type="scientific">Chryseobacterium aquaticum</name>
    <dbReference type="NCBI Taxonomy" id="452084"/>
    <lineage>
        <taxon>Bacteria</taxon>
        <taxon>Pseudomonadati</taxon>
        <taxon>Bacteroidota</taxon>
        <taxon>Flavobacteriia</taxon>
        <taxon>Flavobacteriales</taxon>
        <taxon>Weeksellaceae</taxon>
        <taxon>Chryseobacterium group</taxon>
        <taxon>Chryseobacterium</taxon>
    </lineage>
</organism>
<dbReference type="EMBL" id="LLYZ01000007">
    <property type="protein sequence ID" value="KQK25100.1"/>
    <property type="molecule type" value="Genomic_DNA"/>
</dbReference>
<evidence type="ECO:0008006" key="3">
    <source>
        <dbReference type="Google" id="ProtNLM"/>
    </source>
</evidence>